<reference evidence="1" key="1">
    <citation type="submission" date="2021-02" db="EMBL/GenBank/DDBJ databases">
        <authorList>
            <person name="Nowell W R."/>
        </authorList>
    </citation>
    <scope>NUCLEOTIDE SEQUENCE</scope>
</reference>
<evidence type="ECO:0000313" key="1">
    <source>
        <dbReference type="EMBL" id="CAF4438439.1"/>
    </source>
</evidence>
<dbReference type="EMBL" id="CAJOBJ010148792">
    <property type="protein sequence ID" value="CAF4795815.1"/>
    <property type="molecule type" value="Genomic_DNA"/>
</dbReference>
<sequence length="36" mass="3614">GNDGEMAEDAVCIDDSPPVPVDVSVDDVVLAAGLTQ</sequence>
<organism evidence="1 3">
    <name type="scientific">Rotaria magnacalcarata</name>
    <dbReference type="NCBI Taxonomy" id="392030"/>
    <lineage>
        <taxon>Eukaryota</taxon>
        <taxon>Metazoa</taxon>
        <taxon>Spiralia</taxon>
        <taxon>Gnathifera</taxon>
        <taxon>Rotifera</taxon>
        <taxon>Eurotatoria</taxon>
        <taxon>Bdelloidea</taxon>
        <taxon>Philodinida</taxon>
        <taxon>Philodinidae</taxon>
        <taxon>Rotaria</taxon>
    </lineage>
</organism>
<evidence type="ECO:0000313" key="2">
    <source>
        <dbReference type="EMBL" id="CAF4795815.1"/>
    </source>
</evidence>
<dbReference type="EMBL" id="CAJOBH010063862">
    <property type="protein sequence ID" value="CAF4438439.1"/>
    <property type="molecule type" value="Genomic_DNA"/>
</dbReference>
<dbReference type="Proteomes" id="UP000681720">
    <property type="component" value="Unassembled WGS sequence"/>
</dbReference>
<proteinExistence type="predicted"/>
<evidence type="ECO:0000313" key="3">
    <source>
        <dbReference type="Proteomes" id="UP000681967"/>
    </source>
</evidence>
<gene>
    <name evidence="1" type="ORF">BYL167_LOCUS33213</name>
    <name evidence="2" type="ORF">GIL414_LOCUS46945</name>
</gene>
<feature type="non-terminal residue" evidence="1">
    <location>
        <position position="1"/>
    </location>
</feature>
<protein>
    <submittedName>
        <fullName evidence="1">Uncharacterized protein</fullName>
    </submittedName>
</protein>
<dbReference type="Proteomes" id="UP000681967">
    <property type="component" value="Unassembled WGS sequence"/>
</dbReference>
<dbReference type="AlphaFoldDB" id="A0A8S2WHZ2"/>
<name>A0A8S2WHZ2_9BILA</name>
<accession>A0A8S2WHZ2</accession>
<comment type="caution">
    <text evidence="1">The sequence shown here is derived from an EMBL/GenBank/DDBJ whole genome shotgun (WGS) entry which is preliminary data.</text>
</comment>